<dbReference type="AlphaFoldDB" id="A0A2N0I2Z0"/>
<evidence type="ECO:0000313" key="1">
    <source>
        <dbReference type="EMBL" id="PKB25542.1"/>
    </source>
</evidence>
<protein>
    <recommendedName>
        <fullName evidence="3">Hpt domain-containing protein</fullName>
    </recommendedName>
</protein>
<organism evidence="1 2">
    <name type="scientific">Novosphingobium kunmingense</name>
    <dbReference type="NCBI Taxonomy" id="1211806"/>
    <lineage>
        <taxon>Bacteria</taxon>
        <taxon>Pseudomonadati</taxon>
        <taxon>Pseudomonadota</taxon>
        <taxon>Alphaproteobacteria</taxon>
        <taxon>Sphingomonadales</taxon>
        <taxon>Sphingomonadaceae</taxon>
        <taxon>Novosphingobium</taxon>
    </lineage>
</organism>
<reference evidence="1 2" key="1">
    <citation type="submission" date="2017-11" db="EMBL/GenBank/DDBJ databases">
        <title>Genomic Encyclopedia of Type Strains, Phase III (KMG-III): the genomes of soil and plant-associated and newly described type strains.</title>
        <authorList>
            <person name="Whitman W."/>
        </authorList>
    </citation>
    <scope>NUCLEOTIDE SEQUENCE [LARGE SCALE GENOMIC DNA]</scope>
    <source>
        <strain evidence="1 2">CGMCC 1.12274</strain>
    </source>
</reference>
<dbReference type="RefSeq" id="WP_100865972.1">
    <property type="nucleotide sequence ID" value="NZ_PHUF01000002.1"/>
</dbReference>
<dbReference type="Proteomes" id="UP000232587">
    <property type="component" value="Unassembled WGS sequence"/>
</dbReference>
<dbReference type="Gene3D" id="1.20.120.160">
    <property type="entry name" value="HPT domain"/>
    <property type="match status" value="1"/>
</dbReference>
<proteinExistence type="predicted"/>
<evidence type="ECO:0008006" key="3">
    <source>
        <dbReference type="Google" id="ProtNLM"/>
    </source>
</evidence>
<dbReference type="InterPro" id="IPR036641">
    <property type="entry name" value="HPT_dom_sf"/>
</dbReference>
<dbReference type="GO" id="GO:0000160">
    <property type="term" value="P:phosphorelay signal transduction system"/>
    <property type="evidence" value="ECO:0007669"/>
    <property type="project" value="InterPro"/>
</dbReference>
<accession>A0A2N0I2Z0</accession>
<dbReference type="SUPFAM" id="SSF47226">
    <property type="entry name" value="Histidine-containing phosphotransfer domain, HPT domain"/>
    <property type="match status" value="1"/>
</dbReference>
<evidence type="ECO:0000313" key="2">
    <source>
        <dbReference type="Proteomes" id="UP000232587"/>
    </source>
</evidence>
<sequence>MAYEAGALDATLAAAAGEDPALFSELRQAFIDSLSNQVDLLRRSRCDGNWQIAALRLKGLAASFHAEPLIGMAEEALEAAPGEPTVVRRIQAYLDDFAQA</sequence>
<dbReference type="OrthoDB" id="7427752at2"/>
<gene>
    <name evidence="1" type="ORF">B0I00_0744</name>
</gene>
<dbReference type="EMBL" id="PHUF01000002">
    <property type="protein sequence ID" value="PKB25542.1"/>
    <property type="molecule type" value="Genomic_DNA"/>
</dbReference>
<name>A0A2N0I2Z0_9SPHN</name>
<comment type="caution">
    <text evidence="1">The sequence shown here is derived from an EMBL/GenBank/DDBJ whole genome shotgun (WGS) entry which is preliminary data.</text>
</comment>
<keyword evidence="2" id="KW-1185">Reference proteome</keyword>